<dbReference type="InterPro" id="IPR051842">
    <property type="entry name" value="uS12_prolyl_hydroxylase"/>
</dbReference>
<dbReference type="EMBL" id="JAODUO010000517">
    <property type="protein sequence ID" value="KAK2179046.1"/>
    <property type="molecule type" value="Genomic_DNA"/>
</dbReference>
<evidence type="ECO:0000313" key="3">
    <source>
        <dbReference type="EMBL" id="KAK2179046.1"/>
    </source>
</evidence>
<name>A0AAD9KX52_RIDPI</name>
<evidence type="ECO:0000259" key="2">
    <source>
        <dbReference type="Pfam" id="PF10637"/>
    </source>
</evidence>
<accession>A0AAD9KX52</accession>
<dbReference type="GO" id="GO:0005737">
    <property type="term" value="C:cytoplasm"/>
    <property type="evidence" value="ECO:0007669"/>
    <property type="project" value="TreeGrafter"/>
</dbReference>
<dbReference type="InterPro" id="IPR019601">
    <property type="entry name" value="Oxoglutarate/Fe-dep_Oase_C"/>
</dbReference>
<dbReference type="AlphaFoldDB" id="A0AAD9KX52"/>
<evidence type="ECO:0000313" key="4">
    <source>
        <dbReference type="Proteomes" id="UP001209878"/>
    </source>
</evidence>
<proteinExistence type="predicted"/>
<dbReference type="Proteomes" id="UP001209878">
    <property type="component" value="Unassembled WGS sequence"/>
</dbReference>
<sequence>MLEDKYDAVCKALKDRNIAWQKRGPPNKRNYEKAREVSFHFLSQCMGLYRLCPCGCRNYEKAREVSFHFLSQNYEKAGEVSLPSVLSQCLSLLQSEAMFLILSSLTGLTLHPLAAQPSTSSSDTEIVLPPGNSGEGSSTGRNKPKTKRRKLSSDCDAGDGDCHMSPDTDSNQSSARCRLELRRWSHGSYTLLHDTDTEACELALDAMFFCLCKGWQAEYGGHTTYIAKGEDEELLTVSPADNSLALVYRDKETLRFVKHVNHMIKNMSPDATFYDFSAVYFE</sequence>
<evidence type="ECO:0000256" key="1">
    <source>
        <dbReference type="SAM" id="MobiDB-lite"/>
    </source>
</evidence>
<gene>
    <name evidence="3" type="ORF">NP493_517g00008</name>
</gene>
<reference evidence="3" key="1">
    <citation type="journal article" date="2023" name="Mol. Biol. Evol.">
        <title>Third-Generation Sequencing Reveals the Adaptive Role of the Epigenome in Three Deep-Sea Polychaetes.</title>
        <authorList>
            <person name="Perez M."/>
            <person name="Aroh O."/>
            <person name="Sun Y."/>
            <person name="Lan Y."/>
            <person name="Juniper S.K."/>
            <person name="Young C.R."/>
            <person name="Angers B."/>
            <person name="Qian P.Y."/>
        </authorList>
    </citation>
    <scope>NUCLEOTIDE SEQUENCE</scope>
    <source>
        <strain evidence="3">R07B-5</strain>
    </source>
</reference>
<keyword evidence="4" id="KW-1185">Reference proteome</keyword>
<protein>
    <recommendedName>
        <fullName evidence="2">Oxoglutarate/iron-dependent oxygenase C-terminal degradation domain-containing protein</fullName>
    </recommendedName>
</protein>
<dbReference type="Gene3D" id="2.60.120.620">
    <property type="entry name" value="q2cbj1_9rhob like domain"/>
    <property type="match status" value="1"/>
</dbReference>
<feature type="domain" description="Oxoglutarate/iron-dependent oxygenase C-terminal degradation" evidence="2">
    <location>
        <begin position="12"/>
        <end position="265"/>
    </location>
</feature>
<organism evidence="3 4">
    <name type="scientific">Ridgeia piscesae</name>
    <name type="common">Tubeworm</name>
    <dbReference type="NCBI Taxonomy" id="27915"/>
    <lineage>
        <taxon>Eukaryota</taxon>
        <taxon>Metazoa</taxon>
        <taxon>Spiralia</taxon>
        <taxon>Lophotrochozoa</taxon>
        <taxon>Annelida</taxon>
        <taxon>Polychaeta</taxon>
        <taxon>Sedentaria</taxon>
        <taxon>Canalipalpata</taxon>
        <taxon>Sabellida</taxon>
        <taxon>Siboglinidae</taxon>
        <taxon>Ridgeia</taxon>
    </lineage>
</organism>
<dbReference type="PANTHER" id="PTHR12117">
    <property type="entry name" value="HISTONE ACETYLTRANSFERASE COMPLEX"/>
    <property type="match status" value="1"/>
</dbReference>
<comment type="caution">
    <text evidence="3">The sequence shown here is derived from an EMBL/GenBank/DDBJ whole genome shotgun (WGS) entry which is preliminary data.</text>
</comment>
<feature type="region of interest" description="Disordered" evidence="1">
    <location>
        <begin position="116"/>
        <end position="172"/>
    </location>
</feature>
<dbReference type="GO" id="GO:0031418">
    <property type="term" value="F:L-ascorbic acid binding"/>
    <property type="evidence" value="ECO:0007669"/>
    <property type="project" value="InterPro"/>
</dbReference>
<dbReference type="GO" id="GO:0031543">
    <property type="term" value="F:peptidyl-proline dioxygenase activity"/>
    <property type="evidence" value="ECO:0007669"/>
    <property type="project" value="TreeGrafter"/>
</dbReference>
<dbReference type="GO" id="GO:0005506">
    <property type="term" value="F:iron ion binding"/>
    <property type="evidence" value="ECO:0007669"/>
    <property type="project" value="InterPro"/>
</dbReference>
<dbReference type="Pfam" id="PF10637">
    <property type="entry name" value="Ofd1_CTDD"/>
    <property type="match status" value="1"/>
</dbReference>
<dbReference type="GO" id="GO:0006449">
    <property type="term" value="P:regulation of translational termination"/>
    <property type="evidence" value="ECO:0007669"/>
    <property type="project" value="TreeGrafter"/>
</dbReference>
<dbReference type="PANTHER" id="PTHR12117:SF0">
    <property type="entry name" value="PROLYL 3-HYDROXYLASE OGFOD1"/>
    <property type="match status" value="1"/>
</dbReference>